<keyword evidence="5" id="KW-0949">S-adenosyl-L-methionine</keyword>
<evidence type="ECO:0000256" key="5">
    <source>
        <dbReference type="ARBA" id="ARBA00022691"/>
    </source>
</evidence>
<dbReference type="SFLD" id="SFLDG01064">
    <property type="entry name" value="F420__menaquinone_cofactor_bio"/>
    <property type="match status" value="1"/>
</dbReference>
<accession>A0A2P8HQK6</accession>
<dbReference type="Gene3D" id="3.20.20.70">
    <property type="entry name" value="Aldolase class I"/>
    <property type="match status" value="1"/>
</dbReference>
<name>A0A2P8HQK6_9BACI</name>
<dbReference type="GO" id="GO:0016765">
    <property type="term" value="F:transferase activity, transferring alkyl or aryl (other than methyl) groups"/>
    <property type="evidence" value="ECO:0007669"/>
    <property type="project" value="InterPro"/>
</dbReference>
<comment type="pathway">
    <text evidence="2">Cofactor biosynthesis; coenzyme F0 biosynthesis.</text>
</comment>
<dbReference type="HAMAP" id="MF_01611">
    <property type="entry name" value="FO_synth_sub1"/>
    <property type="match status" value="1"/>
</dbReference>
<dbReference type="OrthoDB" id="9775764at2"/>
<keyword evidence="7" id="KW-0408">Iron</keyword>
<dbReference type="NCBIfam" id="NF004884">
    <property type="entry name" value="PRK06245.1"/>
    <property type="match status" value="1"/>
</dbReference>
<dbReference type="EMBL" id="PYAV01000004">
    <property type="protein sequence ID" value="PSL48503.1"/>
    <property type="molecule type" value="Genomic_DNA"/>
</dbReference>
<dbReference type="PANTHER" id="PTHR43076">
    <property type="entry name" value="FO SYNTHASE (COFH)"/>
    <property type="match status" value="1"/>
</dbReference>
<evidence type="ECO:0000256" key="1">
    <source>
        <dbReference type="ARBA" id="ARBA00001966"/>
    </source>
</evidence>
<dbReference type="UniPathway" id="UPA00072"/>
<comment type="caution">
    <text evidence="12">The sequence shown here is derived from an EMBL/GenBank/DDBJ whole genome shotgun (WGS) entry which is preliminary data.</text>
</comment>
<evidence type="ECO:0000256" key="6">
    <source>
        <dbReference type="ARBA" id="ARBA00022723"/>
    </source>
</evidence>
<evidence type="ECO:0000313" key="13">
    <source>
        <dbReference type="Proteomes" id="UP000242310"/>
    </source>
</evidence>
<dbReference type="SFLD" id="SFLDF00294">
    <property type="entry name" value="7_8-didemethyl-8-hydroxy-5-dea"/>
    <property type="match status" value="1"/>
</dbReference>
<dbReference type="Pfam" id="PF04055">
    <property type="entry name" value="Radical_SAM"/>
    <property type="match status" value="1"/>
</dbReference>
<dbReference type="SFLD" id="SFLDG01388">
    <property type="entry name" value="7_8-didemethyl-8-hydroxy-5-dea"/>
    <property type="match status" value="1"/>
</dbReference>
<dbReference type="NCBIfam" id="TIGR03550">
    <property type="entry name" value="F420_cofG"/>
    <property type="match status" value="1"/>
</dbReference>
<dbReference type="InterPro" id="IPR058240">
    <property type="entry name" value="rSAM_sf"/>
</dbReference>
<comment type="catalytic activity">
    <reaction evidence="10">
        <text>5-amino-5-(4-hydroxybenzyl)-6-(D-ribitylimino)-5,6-dihydrouracil + S-adenosyl-L-methionine = 7,8-didemethyl-8-hydroxy-5-deazariboflavin + 5'-deoxyadenosine + L-methionine + NH4(+) + H(+)</text>
        <dbReference type="Rhea" id="RHEA:55204"/>
        <dbReference type="ChEBI" id="CHEBI:15378"/>
        <dbReference type="ChEBI" id="CHEBI:17319"/>
        <dbReference type="ChEBI" id="CHEBI:28938"/>
        <dbReference type="ChEBI" id="CHEBI:57844"/>
        <dbReference type="ChEBI" id="CHEBI:59789"/>
        <dbReference type="ChEBI" id="CHEBI:59904"/>
        <dbReference type="ChEBI" id="CHEBI:85936"/>
        <dbReference type="EC" id="4.3.1.32"/>
    </reaction>
</comment>
<proteinExistence type="inferred from homology"/>
<dbReference type="InterPro" id="IPR013785">
    <property type="entry name" value="Aldolase_TIM"/>
</dbReference>
<evidence type="ECO:0000256" key="2">
    <source>
        <dbReference type="ARBA" id="ARBA00004712"/>
    </source>
</evidence>
<dbReference type="SUPFAM" id="SSF102114">
    <property type="entry name" value="Radical SAM enzymes"/>
    <property type="match status" value="1"/>
</dbReference>
<dbReference type="InterPro" id="IPR034405">
    <property type="entry name" value="F420"/>
</dbReference>
<evidence type="ECO:0000256" key="3">
    <source>
        <dbReference type="ARBA" id="ARBA00012126"/>
    </source>
</evidence>
<evidence type="ECO:0000256" key="9">
    <source>
        <dbReference type="ARBA" id="ARBA00023239"/>
    </source>
</evidence>
<keyword evidence="13" id="KW-1185">Reference proteome</keyword>
<keyword evidence="8" id="KW-0411">Iron-sulfur</keyword>
<dbReference type="InterPro" id="IPR019939">
    <property type="entry name" value="CofG_family"/>
</dbReference>
<dbReference type="CDD" id="cd01335">
    <property type="entry name" value="Radical_SAM"/>
    <property type="match status" value="1"/>
</dbReference>
<dbReference type="SMART" id="SM00729">
    <property type="entry name" value="Elp3"/>
    <property type="match status" value="1"/>
</dbReference>
<dbReference type="AlphaFoldDB" id="A0A2P8HQK6"/>
<dbReference type="GO" id="GO:0051539">
    <property type="term" value="F:4 iron, 4 sulfur cluster binding"/>
    <property type="evidence" value="ECO:0007669"/>
    <property type="project" value="UniProtKB-KW"/>
</dbReference>
<organism evidence="12 13">
    <name type="scientific">Salsuginibacillus halophilus</name>
    <dbReference type="NCBI Taxonomy" id="517424"/>
    <lineage>
        <taxon>Bacteria</taxon>
        <taxon>Bacillati</taxon>
        <taxon>Bacillota</taxon>
        <taxon>Bacilli</taxon>
        <taxon>Bacillales</taxon>
        <taxon>Bacillaceae</taxon>
        <taxon>Salsuginibacillus</taxon>
    </lineage>
</organism>
<protein>
    <recommendedName>
        <fullName evidence="3">7,8-didemethyl-8-hydroxy-5-deazariboflavin synthase</fullName>
        <ecNumber evidence="3">4.3.1.32</ecNumber>
    </recommendedName>
</protein>
<dbReference type="InterPro" id="IPR006638">
    <property type="entry name" value="Elp3/MiaA/NifB-like_rSAM"/>
</dbReference>
<dbReference type="PANTHER" id="PTHR43076:SF15">
    <property type="entry name" value="7,8-DIDEMETHYL-8-HYDROXY-5-DEAZARIBOFLAVIN SYNTHASE"/>
    <property type="match status" value="1"/>
</dbReference>
<keyword evidence="4" id="KW-0004">4Fe-4S</keyword>
<evidence type="ECO:0000256" key="10">
    <source>
        <dbReference type="ARBA" id="ARBA00048974"/>
    </source>
</evidence>
<reference evidence="12 13" key="1">
    <citation type="submission" date="2018-03" db="EMBL/GenBank/DDBJ databases">
        <title>Genomic Encyclopedia of Type Strains, Phase III (KMG-III): the genomes of soil and plant-associated and newly described type strains.</title>
        <authorList>
            <person name="Whitman W."/>
        </authorList>
    </citation>
    <scope>NUCLEOTIDE SEQUENCE [LARGE SCALE GENOMIC DNA]</scope>
    <source>
        <strain evidence="12 13">CGMCC 1.07653</strain>
    </source>
</reference>
<evidence type="ECO:0000256" key="8">
    <source>
        <dbReference type="ARBA" id="ARBA00023014"/>
    </source>
</evidence>
<keyword evidence="9" id="KW-0456">Lyase</keyword>
<dbReference type="RefSeq" id="WP_106588072.1">
    <property type="nucleotide sequence ID" value="NZ_PYAV01000004.1"/>
</dbReference>
<evidence type="ECO:0000313" key="12">
    <source>
        <dbReference type="EMBL" id="PSL48503.1"/>
    </source>
</evidence>
<dbReference type="GO" id="GO:0046872">
    <property type="term" value="F:metal ion binding"/>
    <property type="evidence" value="ECO:0007669"/>
    <property type="project" value="UniProtKB-KW"/>
</dbReference>
<dbReference type="PROSITE" id="PS51918">
    <property type="entry name" value="RADICAL_SAM"/>
    <property type="match status" value="1"/>
</dbReference>
<dbReference type="Proteomes" id="UP000242310">
    <property type="component" value="Unassembled WGS sequence"/>
</dbReference>
<sequence length="364" mass="41411">MDWTTYTRTTPIESLKKRASNIRTHCHENTVTYCQNVFIPLTNICKDRCTYCTFQRRPEDPGAEIMTPGQVLDRVKQAKALGCTEVLVSLGDKSDYFPEVRSWLNERGYRNMIEYTTAICKMIIEETGLLPHTNAGVLTKHQLAGLKPYNASMGMMLENVSPRLTEPGEVHEHAPDKKPHRRIRMIEEAGRLQIPFTTGLLVGIGETWEERIDTLLAIRDLHNTYGHIQEVIIQNFQPKEGMSSLEDGVVSEEDMLRLAAVAQVMFQGKIHVQVPPNLNRRYLKELLASGITDWGGVSPLTIDYINPEAPWPARDRLIETTESLGLKAEERLAIYDHYIHKPGFLEGPAHEAVHELKKERSQFV</sequence>
<comment type="cofactor">
    <cofactor evidence="1">
        <name>[4Fe-4S] cluster</name>
        <dbReference type="ChEBI" id="CHEBI:49883"/>
    </cofactor>
</comment>
<keyword evidence="6" id="KW-0479">Metal-binding</keyword>
<dbReference type="EC" id="4.3.1.32" evidence="3"/>
<evidence type="ECO:0000259" key="11">
    <source>
        <dbReference type="PROSITE" id="PS51918"/>
    </source>
</evidence>
<feature type="domain" description="Radical SAM core" evidence="11">
    <location>
        <begin position="31"/>
        <end position="269"/>
    </location>
</feature>
<dbReference type="GO" id="GO:0044689">
    <property type="term" value="F:7,8-didemethyl-8-hydroxy-5-deazariboflavin synthase activity"/>
    <property type="evidence" value="ECO:0007669"/>
    <property type="project" value="UniProtKB-EC"/>
</dbReference>
<evidence type="ECO:0000256" key="7">
    <source>
        <dbReference type="ARBA" id="ARBA00023004"/>
    </source>
</evidence>
<evidence type="ECO:0000256" key="4">
    <source>
        <dbReference type="ARBA" id="ARBA00022485"/>
    </source>
</evidence>
<dbReference type="SFLD" id="SFLDS00029">
    <property type="entry name" value="Radical_SAM"/>
    <property type="match status" value="1"/>
</dbReference>
<dbReference type="InterPro" id="IPR007197">
    <property type="entry name" value="rSAM"/>
</dbReference>
<gene>
    <name evidence="12" type="ORF">B0H94_104103</name>
</gene>